<feature type="transmembrane region" description="Helical" evidence="8">
    <location>
        <begin position="44"/>
        <end position="68"/>
    </location>
</feature>
<comment type="caution">
    <text evidence="9">The sequence shown here is derived from an EMBL/GenBank/DDBJ whole genome shotgun (WGS) entry which is preliminary data.</text>
</comment>
<keyword evidence="4 8" id="KW-1003">Cell membrane</keyword>
<keyword evidence="7 8" id="KW-0472">Membrane</keyword>
<feature type="transmembrane region" description="Helical" evidence="8">
    <location>
        <begin position="129"/>
        <end position="147"/>
    </location>
</feature>
<keyword evidence="10" id="KW-1185">Reference proteome</keyword>
<protein>
    <recommendedName>
        <fullName evidence="8">Probable membrane transporter protein</fullName>
    </recommendedName>
</protein>
<comment type="similarity">
    <text evidence="2 8">Belongs to the 4-toluene sulfonate uptake permease (TSUP) (TC 2.A.102) family.</text>
</comment>
<evidence type="ECO:0000256" key="3">
    <source>
        <dbReference type="ARBA" id="ARBA00022448"/>
    </source>
</evidence>
<evidence type="ECO:0000256" key="6">
    <source>
        <dbReference type="ARBA" id="ARBA00022989"/>
    </source>
</evidence>
<gene>
    <name evidence="9" type="ORF">GCM10010201_30700</name>
</gene>
<keyword evidence="6 8" id="KW-1133">Transmembrane helix</keyword>
<evidence type="ECO:0000256" key="4">
    <source>
        <dbReference type="ARBA" id="ARBA00022475"/>
    </source>
</evidence>
<evidence type="ECO:0000256" key="8">
    <source>
        <dbReference type="RuleBase" id="RU363041"/>
    </source>
</evidence>
<dbReference type="InterPro" id="IPR052017">
    <property type="entry name" value="TSUP"/>
</dbReference>
<evidence type="ECO:0000256" key="7">
    <source>
        <dbReference type="ARBA" id="ARBA00023136"/>
    </source>
</evidence>
<name>A0ABN3NRG4_9ACTN</name>
<evidence type="ECO:0000313" key="9">
    <source>
        <dbReference type="EMBL" id="GAA2529354.1"/>
    </source>
</evidence>
<keyword evidence="5 8" id="KW-0812">Transmembrane</keyword>
<reference evidence="9 10" key="1">
    <citation type="journal article" date="2019" name="Int. J. Syst. Evol. Microbiol.">
        <title>The Global Catalogue of Microorganisms (GCM) 10K type strain sequencing project: providing services to taxonomists for standard genome sequencing and annotation.</title>
        <authorList>
            <consortium name="The Broad Institute Genomics Platform"/>
            <consortium name="The Broad Institute Genome Sequencing Center for Infectious Disease"/>
            <person name="Wu L."/>
            <person name="Ma J."/>
        </authorList>
    </citation>
    <scope>NUCLEOTIDE SEQUENCE [LARGE SCALE GENOMIC DNA]</scope>
    <source>
        <strain evidence="9 10">JCM 3367</strain>
    </source>
</reference>
<comment type="subcellular location">
    <subcellularLocation>
        <location evidence="1 8">Cell membrane</location>
        <topology evidence="1 8">Multi-pass membrane protein</topology>
    </subcellularLocation>
</comment>
<organism evidence="9 10">
    <name type="scientific">Pilimelia columellifera subsp. columellifera</name>
    <dbReference type="NCBI Taxonomy" id="706583"/>
    <lineage>
        <taxon>Bacteria</taxon>
        <taxon>Bacillati</taxon>
        <taxon>Actinomycetota</taxon>
        <taxon>Actinomycetes</taxon>
        <taxon>Micromonosporales</taxon>
        <taxon>Micromonosporaceae</taxon>
        <taxon>Pilimelia</taxon>
    </lineage>
</organism>
<evidence type="ECO:0000256" key="1">
    <source>
        <dbReference type="ARBA" id="ARBA00004651"/>
    </source>
</evidence>
<evidence type="ECO:0000256" key="5">
    <source>
        <dbReference type="ARBA" id="ARBA00022692"/>
    </source>
</evidence>
<dbReference type="EMBL" id="BAAARY010000017">
    <property type="protein sequence ID" value="GAA2529354.1"/>
    <property type="molecule type" value="Genomic_DNA"/>
</dbReference>
<dbReference type="PANTHER" id="PTHR30269:SF0">
    <property type="entry name" value="MEMBRANE TRANSPORTER PROTEIN YFCA-RELATED"/>
    <property type="match status" value="1"/>
</dbReference>
<dbReference type="Proteomes" id="UP001499978">
    <property type="component" value="Unassembled WGS sequence"/>
</dbReference>
<feature type="transmembrane region" description="Helical" evidence="8">
    <location>
        <begin position="103"/>
        <end position="122"/>
    </location>
</feature>
<evidence type="ECO:0000313" key="10">
    <source>
        <dbReference type="Proteomes" id="UP001499978"/>
    </source>
</evidence>
<accession>A0ABN3NRG4</accession>
<dbReference type="Pfam" id="PF01925">
    <property type="entry name" value="TauE"/>
    <property type="match status" value="1"/>
</dbReference>
<proteinExistence type="inferred from homology"/>
<evidence type="ECO:0000256" key="2">
    <source>
        <dbReference type="ARBA" id="ARBA00009142"/>
    </source>
</evidence>
<keyword evidence="3" id="KW-0813">Transport</keyword>
<dbReference type="InterPro" id="IPR002781">
    <property type="entry name" value="TM_pro_TauE-like"/>
</dbReference>
<sequence length="153" mass="15450">MVLGALAAVAAYVTLRPVAGVNVTPHPRTTARTATAVLLCGGLIATYDGLMGPGTGTFLVLTFTAILGTDFVRSSAMAKVVNAATNLGALVVFGLAGQVWWQLAATAAAANVIGAVIGARMALRHGAGFVRVALLVVVVAMLGRLGYLELTSS</sequence>
<dbReference type="PANTHER" id="PTHR30269">
    <property type="entry name" value="TRANSMEMBRANE PROTEIN YFCA"/>
    <property type="match status" value="1"/>
</dbReference>